<keyword evidence="3 8" id="KW-1003">Cell membrane</keyword>
<proteinExistence type="inferred from homology"/>
<keyword evidence="6" id="KW-1278">Translocase</keyword>
<evidence type="ECO:0000313" key="11">
    <source>
        <dbReference type="Proteomes" id="UP000233419"/>
    </source>
</evidence>
<dbReference type="Proteomes" id="UP000233419">
    <property type="component" value="Chromosome"/>
</dbReference>
<dbReference type="PROSITE" id="PS00211">
    <property type="entry name" value="ABC_TRANSPORTER_1"/>
    <property type="match status" value="1"/>
</dbReference>
<dbReference type="PROSITE" id="PS50893">
    <property type="entry name" value="ABC_TRANSPORTER_2"/>
    <property type="match status" value="1"/>
</dbReference>
<evidence type="ECO:0000256" key="5">
    <source>
        <dbReference type="ARBA" id="ARBA00022840"/>
    </source>
</evidence>
<dbReference type="Gene3D" id="3.40.50.300">
    <property type="entry name" value="P-loop containing nucleotide triphosphate hydrolases"/>
    <property type="match status" value="1"/>
</dbReference>
<dbReference type="SUPFAM" id="SSF52540">
    <property type="entry name" value="P-loop containing nucleoside triphosphate hydrolases"/>
    <property type="match status" value="1"/>
</dbReference>
<dbReference type="GO" id="GO:0043190">
    <property type="term" value="C:ATP-binding cassette (ABC) transporter complex"/>
    <property type="evidence" value="ECO:0007669"/>
    <property type="project" value="TreeGrafter"/>
</dbReference>
<dbReference type="InterPro" id="IPR003439">
    <property type="entry name" value="ABC_transporter-like_ATP-bd"/>
</dbReference>
<accession>A0A2K9C6K5</accession>
<evidence type="ECO:0000256" key="4">
    <source>
        <dbReference type="ARBA" id="ARBA00022741"/>
    </source>
</evidence>
<dbReference type="KEGG" id="msyr:CXP39_00725"/>
<keyword evidence="5 8" id="KW-0067">ATP-binding</keyword>
<dbReference type="CDD" id="cd03225">
    <property type="entry name" value="ABC_cobalt_CbiO_domain1"/>
    <property type="match status" value="1"/>
</dbReference>
<keyword evidence="2 8" id="KW-0813">Transport</keyword>
<sequence length="304" mass="34217">MDQIKAERKVKKKYDYSGDIVLENVSYTYSKNSPFEFRALDNAHLTLSAGIITCVIGTTGSGKSTMIQLTNGLLTTETGRTVIGDYQIPAAMKKIKEVKELRKEIGLVFQFPEYQLFKDTVEKDISFGPINMGGNKQEALAAVPKLLELVQLPADYLTRSPFELSGGQKRRVAIAGIIAMDGNTLVLDEPTGGLDPQGEDDFMKLFKRLNIEQGKRIIMVTHNMDQVLKIADQVVVLHEGKLIAKGTPFEIFSNQEMLERIEIEPPKLYRLMYKLRAEGIDILNKHVRTVEDFAREYRLATAEE</sequence>
<dbReference type="NCBIfam" id="TIGR04521">
    <property type="entry name" value="ECF_ATPase_2"/>
    <property type="match status" value="1"/>
</dbReference>
<dbReference type="InterPro" id="IPR030946">
    <property type="entry name" value="EcfA2"/>
</dbReference>
<evidence type="ECO:0000256" key="2">
    <source>
        <dbReference type="ARBA" id="ARBA00022448"/>
    </source>
</evidence>
<dbReference type="PANTHER" id="PTHR43553:SF27">
    <property type="entry name" value="ENERGY-COUPLING FACTOR TRANSPORTER ATP-BINDING PROTEIN ECFA2"/>
    <property type="match status" value="1"/>
</dbReference>
<dbReference type="GO" id="GO:0042626">
    <property type="term" value="F:ATPase-coupled transmembrane transporter activity"/>
    <property type="evidence" value="ECO:0007669"/>
    <property type="project" value="TreeGrafter"/>
</dbReference>
<dbReference type="EC" id="7.-.-.-" evidence="8"/>
<evidence type="ECO:0000256" key="1">
    <source>
        <dbReference type="ARBA" id="ARBA00004202"/>
    </source>
</evidence>
<dbReference type="EMBL" id="CP025257">
    <property type="protein sequence ID" value="AUF83917.1"/>
    <property type="molecule type" value="Genomic_DNA"/>
</dbReference>
<comment type="function">
    <text evidence="8">ATP-binding (A) component of a common energy-coupling factor (ECF) ABC-transporter complex.</text>
</comment>
<protein>
    <recommendedName>
        <fullName evidence="8">Energy-coupling factor transporter ATP-binding protein EcfA2</fullName>
        <ecNumber evidence="8">7.-.-.-</ecNumber>
    </recommendedName>
</protein>
<evidence type="ECO:0000256" key="6">
    <source>
        <dbReference type="ARBA" id="ARBA00022967"/>
    </source>
</evidence>
<dbReference type="InterPro" id="IPR017871">
    <property type="entry name" value="ABC_transporter-like_CS"/>
</dbReference>
<dbReference type="GO" id="GO:0005524">
    <property type="term" value="F:ATP binding"/>
    <property type="evidence" value="ECO:0007669"/>
    <property type="project" value="UniProtKB-UniRule"/>
</dbReference>
<reference evidence="10 11" key="1">
    <citation type="submission" date="2017-12" db="EMBL/GenBank/DDBJ databases">
        <title>Mesoplasma syrphidae YJS, Complete Genome.</title>
        <authorList>
            <person name="Knight T.F."/>
            <person name="Citino T."/>
            <person name="Rubinstein R."/>
            <person name="Neuschaefer Z."/>
        </authorList>
    </citation>
    <scope>NUCLEOTIDE SEQUENCE [LARGE SCALE GENOMIC DNA]</scope>
    <source>
        <strain evidence="10 11">YJS</strain>
    </source>
</reference>
<dbReference type="FunFam" id="3.40.50.300:FF:000224">
    <property type="entry name" value="Energy-coupling factor transporter ATP-binding protein EcfA"/>
    <property type="match status" value="1"/>
</dbReference>
<name>A0A2K9C6K5_9MOLU</name>
<dbReference type="InterPro" id="IPR003593">
    <property type="entry name" value="AAA+_ATPase"/>
</dbReference>
<keyword evidence="11" id="KW-1185">Reference proteome</keyword>
<dbReference type="RefSeq" id="WP_027048439.1">
    <property type="nucleotide sequence ID" value="NZ_CP025257.1"/>
</dbReference>
<feature type="domain" description="ABC transporter" evidence="9">
    <location>
        <begin position="20"/>
        <end position="264"/>
    </location>
</feature>
<dbReference type="AlphaFoldDB" id="A0A2K9C6K5"/>
<evidence type="ECO:0000313" key="10">
    <source>
        <dbReference type="EMBL" id="AUF83917.1"/>
    </source>
</evidence>
<dbReference type="SMART" id="SM00382">
    <property type="entry name" value="AAA"/>
    <property type="match status" value="1"/>
</dbReference>
<dbReference type="InterPro" id="IPR050095">
    <property type="entry name" value="ECF_ABC_transporter_ATP-bd"/>
</dbReference>
<gene>
    <name evidence="10" type="ORF">CXP39_00725</name>
</gene>
<keyword evidence="7 8" id="KW-0472">Membrane</keyword>
<dbReference type="InterPro" id="IPR015856">
    <property type="entry name" value="ABC_transpr_CbiO/EcfA_su"/>
</dbReference>
<dbReference type="OrthoDB" id="9784332at2"/>
<evidence type="ECO:0000256" key="7">
    <source>
        <dbReference type="ARBA" id="ARBA00023136"/>
    </source>
</evidence>
<dbReference type="InterPro" id="IPR027417">
    <property type="entry name" value="P-loop_NTPase"/>
</dbReference>
<dbReference type="PANTHER" id="PTHR43553">
    <property type="entry name" value="HEAVY METAL TRANSPORTER"/>
    <property type="match status" value="1"/>
</dbReference>
<comment type="similarity">
    <text evidence="8">Belongs to the ABC transporter superfamily. Energy-coupling factor EcfA family.</text>
</comment>
<dbReference type="Pfam" id="PF00005">
    <property type="entry name" value="ABC_tran"/>
    <property type="match status" value="1"/>
</dbReference>
<comment type="subcellular location">
    <subcellularLocation>
        <location evidence="1 8">Cell membrane</location>
        <topology evidence="1 8">Peripheral membrane protein</topology>
    </subcellularLocation>
</comment>
<keyword evidence="4 8" id="KW-0547">Nucleotide-binding</keyword>
<evidence type="ECO:0000259" key="9">
    <source>
        <dbReference type="PROSITE" id="PS50893"/>
    </source>
</evidence>
<comment type="subunit">
    <text evidence="8">Forms a stable energy-coupling factor (ECF) transporter complex composed of 2 membrane-embedded substrate-binding proteins (S component), 2 ATP-binding proteins (A component) and 2 transmembrane proteins (T component).</text>
</comment>
<evidence type="ECO:0000256" key="3">
    <source>
        <dbReference type="ARBA" id="ARBA00022475"/>
    </source>
</evidence>
<evidence type="ECO:0000256" key="8">
    <source>
        <dbReference type="RuleBase" id="RU365104"/>
    </source>
</evidence>
<organism evidence="10 11">
    <name type="scientific">Mesoplasma syrphidae</name>
    <dbReference type="NCBI Taxonomy" id="225999"/>
    <lineage>
        <taxon>Bacteria</taxon>
        <taxon>Bacillati</taxon>
        <taxon>Mycoplasmatota</taxon>
        <taxon>Mollicutes</taxon>
        <taxon>Entomoplasmatales</taxon>
        <taxon>Entomoplasmataceae</taxon>
        <taxon>Mesoplasma</taxon>
    </lineage>
</organism>
<dbReference type="GO" id="GO:0016887">
    <property type="term" value="F:ATP hydrolysis activity"/>
    <property type="evidence" value="ECO:0007669"/>
    <property type="project" value="InterPro"/>
</dbReference>